<dbReference type="AlphaFoldDB" id="A0A841CJV4"/>
<accession>A0A841CJV4</accession>
<dbReference type="Pfam" id="PF13692">
    <property type="entry name" value="Glyco_trans_1_4"/>
    <property type="match status" value="1"/>
</dbReference>
<dbReference type="InterPro" id="IPR001296">
    <property type="entry name" value="Glyco_trans_1"/>
</dbReference>
<dbReference type="CDD" id="cd03801">
    <property type="entry name" value="GT4_PimA-like"/>
    <property type="match status" value="2"/>
</dbReference>
<keyword evidence="4" id="KW-1185">Reference proteome</keyword>
<dbReference type="PANTHER" id="PTHR46656">
    <property type="entry name" value="PUTATIVE-RELATED"/>
    <property type="match status" value="1"/>
</dbReference>
<comment type="caution">
    <text evidence="3">The sequence shown here is derived from an EMBL/GenBank/DDBJ whole genome shotgun (WGS) entry which is preliminary data.</text>
</comment>
<gene>
    <name evidence="3" type="ORF">FHS29_005381</name>
</gene>
<evidence type="ECO:0000313" key="4">
    <source>
        <dbReference type="Proteomes" id="UP000547510"/>
    </source>
</evidence>
<protein>
    <submittedName>
        <fullName evidence="3">Glycosyltransferase involved in cell wall biosynthesis</fullName>
    </submittedName>
</protein>
<evidence type="ECO:0000259" key="2">
    <source>
        <dbReference type="Pfam" id="PF00534"/>
    </source>
</evidence>
<evidence type="ECO:0000313" key="3">
    <source>
        <dbReference type="EMBL" id="MBB5958772.1"/>
    </source>
</evidence>
<dbReference type="GO" id="GO:0016757">
    <property type="term" value="F:glycosyltransferase activity"/>
    <property type="evidence" value="ECO:0007669"/>
    <property type="project" value="InterPro"/>
</dbReference>
<dbReference type="PANTHER" id="PTHR46656:SF3">
    <property type="entry name" value="PUTATIVE-RELATED"/>
    <property type="match status" value="1"/>
</dbReference>
<dbReference type="Pfam" id="PF00534">
    <property type="entry name" value="Glycos_transf_1"/>
    <property type="match status" value="1"/>
</dbReference>
<sequence length="811" mass="88553">MDVTVRVGMWSPLPPERSGIADYTYELLGPLADEVAVSAVSRSADASAPVPLVTPAEADGLPVYQMGNHAGVHSWIYRQALAVPGVVVLHDTSLLDFTQGYHGGIGTRGFRDEVAFAHGPIWGDPQDPALLNGWPAVEADGPRYLDAMTLTMERRLVSASRGVIVHDPYSAARLRTRYPGLPVAVVNSGAPVRDDADRASVRARFGWHDDHVVFGVFGGFNRIKRILVVVLAFAQVRRRWPHARLLIAGHVDYPDVHADVVRALEQYGLADAVRMELSPAKDDFEQLIGATDAVVNLRWPTAGETSAVMMRAFGAGRVVITSDLPQNRHYDEEFCWRVPTEPRAEAEGLAALLEQVVTEPERARSAGGLARDWVARAASWPVVARQYREALETAADGAHAPGIDAPVGVGAKRQPLSNVEIVERSATAGVNLFADMRATTGLSESFRRAGTALLGTDVGLTYTEFNSRAPVRTVAVPRELSELRGGKDYPVDLWMVNLNEFQLIPDSSLDRYTIALWAWELPEILDYTLVQLPRLDELWVVSSFVGDAFRTVTDIPITVVPNVIPEVEATPDRARFGLDEDAFVVLFTFSSSSSDARKNPWGVIDAFRRAFPPHERGTKAHLVIKAIDLDIFPLMAAALSDAVAGVNGTLVADDLSRPEMDSLLASCDVYASLHRSEGYGLGMAEAMMLGKPVVATGYGGNTDFMPPGAAATVGYDIRPITEKDHRYDNRFADWYRPGQLWAEPDVAQAAGWLRRLADSPELRARMGARARDAIRAHSGADAVGAVMRERVHEIYRTGLHLGGVHRDIRAK</sequence>
<dbReference type="SUPFAM" id="SSF53756">
    <property type="entry name" value="UDP-Glycosyltransferase/glycogen phosphorylase"/>
    <property type="match status" value="2"/>
</dbReference>
<reference evidence="3 4" key="1">
    <citation type="submission" date="2020-08" db="EMBL/GenBank/DDBJ databases">
        <title>Genomic Encyclopedia of Type Strains, Phase III (KMG-III): the genomes of soil and plant-associated and newly described type strains.</title>
        <authorList>
            <person name="Whitman W."/>
        </authorList>
    </citation>
    <scope>NUCLEOTIDE SEQUENCE [LARGE SCALE GENOMIC DNA]</scope>
    <source>
        <strain evidence="3 4">CECT 8640</strain>
    </source>
</reference>
<dbReference type="Proteomes" id="UP000547510">
    <property type="component" value="Unassembled WGS sequence"/>
</dbReference>
<evidence type="ECO:0000256" key="1">
    <source>
        <dbReference type="ARBA" id="ARBA00022679"/>
    </source>
</evidence>
<dbReference type="EMBL" id="JACHJN010000009">
    <property type="protein sequence ID" value="MBB5958772.1"/>
    <property type="molecule type" value="Genomic_DNA"/>
</dbReference>
<proteinExistence type="predicted"/>
<feature type="domain" description="Glycosyl transferase family 1" evidence="2">
    <location>
        <begin position="655"/>
        <end position="706"/>
    </location>
</feature>
<name>A0A841CJV4_9PSEU</name>
<keyword evidence="1 3" id="KW-0808">Transferase</keyword>
<dbReference type="Gene3D" id="3.40.50.2000">
    <property type="entry name" value="Glycogen Phosphorylase B"/>
    <property type="match status" value="2"/>
</dbReference>
<organism evidence="3 4">
    <name type="scientific">Saccharothrix tamanrassetensis</name>
    <dbReference type="NCBI Taxonomy" id="1051531"/>
    <lineage>
        <taxon>Bacteria</taxon>
        <taxon>Bacillati</taxon>
        <taxon>Actinomycetota</taxon>
        <taxon>Actinomycetes</taxon>
        <taxon>Pseudonocardiales</taxon>
        <taxon>Pseudonocardiaceae</taxon>
        <taxon>Saccharothrix</taxon>
    </lineage>
</organism>